<dbReference type="Proteomes" id="UP000297716">
    <property type="component" value="Unassembled WGS sequence"/>
</dbReference>
<name>A0A4Z0YX88_9PEZI</name>
<evidence type="ECO:0000256" key="1">
    <source>
        <dbReference type="SAM" id="MobiDB-lite"/>
    </source>
</evidence>
<feature type="compositionally biased region" description="Polar residues" evidence="1">
    <location>
        <begin position="198"/>
        <end position="209"/>
    </location>
</feature>
<dbReference type="AlphaFoldDB" id="A0A4Z0YX88"/>
<evidence type="ECO:0000313" key="3">
    <source>
        <dbReference type="Proteomes" id="UP000297716"/>
    </source>
</evidence>
<dbReference type="GO" id="GO:0031511">
    <property type="term" value="C:Mis6-Sim4 complex"/>
    <property type="evidence" value="ECO:0007669"/>
    <property type="project" value="InterPro"/>
</dbReference>
<dbReference type="OrthoDB" id="21214at2759"/>
<dbReference type="InterPro" id="IPR025207">
    <property type="entry name" value="Sim4_Fta4"/>
</dbReference>
<evidence type="ECO:0000313" key="2">
    <source>
        <dbReference type="EMBL" id="TGJ88704.1"/>
    </source>
</evidence>
<dbReference type="PANTHER" id="PTHR42040:SF1">
    <property type="entry name" value="INNER KINETOCHORE SUBUNIT FTA4"/>
    <property type="match status" value="1"/>
</dbReference>
<feature type="compositionally biased region" description="Low complexity" evidence="1">
    <location>
        <begin position="182"/>
        <end position="197"/>
    </location>
</feature>
<accession>A0A4Z0YX88</accession>
<reference evidence="2 3" key="1">
    <citation type="submission" date="2019-03" db="EMBL/GenBank/DDBJ databases">
        <title>Draft genome sequence of Xylaria hypoxylon DSM 108379, a ubiquitous saprotrophic-parasitic fungi on hardwood.</title>
        <authorList>
            <person name="Buettner E."/>
            <person name="Leonhardt S."/>
            <person name="Gebauer A.M."/>
            <person name="Liers C."/>
            <person name="Hofrichter M."/>
            <person name="Kellner H."/>
        </authorList>
    </citation>
    <scope>NUCLEOTIDE SEQUENCE [LARGE SCALE GENOMIC DNA]</scope>
    <source>
        <strain evidence="2 3">DSM 108379</strain>
    </source>
</reference>
<dbReference type="STRING" id="37992.A0A4Z0YX88"/>
<proteinExistence type="predicted"/>
<dbReference type="Pfam" id="PF13093">
    <property type="entry name" value="FTA4"/>
    <property type="match status" value="1"/>
</dbReference>
<organism evidence="2 3">
    <name type="scientific">Xylaria hypoxylon</name>
    <dbReference type="NCBI Taxonomy" id="37992"/>
    <lineage>
        <taxon>Eukaryota</taxon>
        <taxon>Fungi</taxon>
        <taxon>Dikarya</taxon>
        <taxon>Ascomycota</taxon>
        <taxon>Pezizomycotina</taxon>
        <taxon>Sordariomycetes</taxon>
        <taxon>Xylariomycetidae</taxon>
        <taxon>Xylariales</taxon>
        <taxon>Xylariaceae</taxon>
        <taxon>Xylaria</taxon>
    </lineage>
</organism>
<dbReference type="EMBL" id="SKBN01000001">
    <property type="protein sequence ID" value="TGJ88704.1"/>
    <property type="molecule type" value="Genomic_DNA"/>
</dbReference>
<gene>
    <name evidence="2" type="ORF">E0Z10_g19</name>
</gene>
<keyword evidence="3" id="KW-1185">Reference proteome</keyword>
<dbReference type="PANTHER" id="PTHR42040">
    <property type="entry name" value="INNER KINETOCHORE SUBUNIT FTA4"/>
    <property type="match status" value="1"/>
</dbReference>
<comment type="caution">
    <text evidence="2">The sequence shown here is derived from an EMBL/GenBank/DDBJ whole genome shotgun (WGS) entry which is preliminary data.</text>
</comment>
<protein>
    <recommendedName>
        <fullName evidence="4">Kinetochore protein fta4</fullName>
    </recommendedName>
</protein>
<evidence type="ECO:0008006" key="4">
    <source>
        <dbReference type="Google" id="ProtNLM"/>
    </source>
</evidence>
<feature type="region of interest" description="Disordered" evidence="1">
    <location>
        <begin position="182"/>
        <end position="209"/>
    </location>
</feature>
<sequence length="277" mass="31083">MAPPTIIAHKSTFLASQTLQLSQALAPSATWRAANERAEDGLPARAVDDAIFRLNHILTQHARRVHAPQTSRHVAEQIEGLFYEEAERVLRDKEDEGDDGGEGDIGVERQHLRLGADFTTDEAIASLPPTWDTQKPREATSHPLEARRYAEQTTTLTVLSTRRQEVRERVERLRRMAALLAPFESNTNNSNDNDNTTQSIQSQPATSVQENLITRNGEVERELERMRLLLSRVAGRVAQLPNKHASDAINDEDDVAADSMDLDTLERDKVDNLLDRL</sequence>